<name>M5GA10_DACPD</name>
<evidence type="ECO:0000313" key="6">
    <source>
        <dbReference type="Proteomes" id="UP000030653"/>
    </source>
</evidence>
<dbReference type="GO" id="GO:0006412">
    <property type="term" value="P:translation"/>
    <property type="evidence" value="ECO:0007669"/>
    <property type="project" value="InterPro"/>
</dbReference>
<sequence>MKVSPSVSVSRRKSRAAHFGASSDVRRTIMSASLSKDLRGKLHVRSIPIRKDDEVLVVRGQYKGREGKITQVYRKKFVVHVERIAREKSNGSTAPVGIHPSNCVIINLKMDKDRKAILERRDRSKSKKGEDVEMVDVMGCG</sequence>
<evidence type="ECO:0000259" key="4">
    <source>
        <dbReference type="SMART" id="SM00739"/>
    </source>
</evidence>
<dbReference type="InterPro" id="IPR014722">
    <property type="entry name" value="Rib_uL2_dom2"/>
</dbReference>
<protein>
    <submittedName>
        <fullName evidence="5">Ribosomal protein L24</fullName>
    </submittedName>
</protein>
<dbReference type="HOGENOM" id="CLU_093240_0_1_1"/>
<dbReference type="AlphaFoldDB" id="M5GA10"/>
<gene>
    <name evidence="5" type="ORF">DACRYDRAFT_86328</name>
</gene>
<dbReference type="InterPro" id="IPR005824">
    <property type="entry name" value="KOW"/>
</dbReference>
<dbReference type="RefSeq" id="XP_040632054.1">
    <property type="nucleotide sequence ID" value="XM_040776769.1"/>
</dbReference>
<dbReference type="FunFam" id="2.30.30.30:FF:000009">
    <property type="entry name" value="60S ribosomal protein L26"/>
    <property type="match status" value="1"/>
</dbReference>
<feature type="domain" description="KOW" evidence="4">
    <location>
        <begin position="48"/>
        <end position="75"/>
    </location>
</feature>
<keyword evidence="3" id="KW-0687">Ribonucleoprotein</keyword>
<dbReference type="InterPro" id="IPR005756">
    <property type="entry name" value="Ribosomal_uL24_euk/arc"/>
</dbReference>
<dbReference type="STRING" id="1858805.M5GA10"/>
<dbReference type="GO" id="GO:0003723">
    <property type="term" value="F:RNA binding"/>
    <property type="evidence" value="ECO:0007669"/>
    <property type="project" value="InterPro"/>
</dbReference>
<dbReference type="SMART" id="SM00739">
    <property type="entry name" value="KOW"/>
    <property type="match status" value="1"/>
</dbReference>
<organism evidence="5 6">
    <name type="scientific">Dacryopinax primogenitus (strain DJM 731)</name>
    <name type="common">Brown rot fungus</name>
    <dbReference type="NCBI Taxonomy" id="1858805"/>
    <lineage>
        <taxon>Eukaryota</taxon>
        <taxon>Fungi</taxon>
        <taxon>Dikarya</taxon>
        <taxon>Basidiomycota</taxon>
        <taxon>Agaricomycotina</taxon>
        <taxon>Dacrymycetes</taxon>
        <taxon>Dacrymycetales</taxon>
        <taxon>Dacrymycetaceae</taxon>
        <taxon>Dacryopinax</taxon>
    </lineage>
</organism>
<reference evidence="5 6" key="1">
    <citation type="journal article" date="2012" name="Science">
        <title>The Paleozoic origin of enzymatic lignin decomposition reconstructed from 31 fungal genomes.</title>
        <authorList>
            <person name="Floudas D."/>
            <person name="Binder M."/>
            <person name="Riley R."/>
            <person name="Barry K."/>
            <person name="Blanchette R.A."/>
            <person name="Henrissat B."/>
            <person name="Martinez A.T."/>
            <person name="Otillar R."/>
            <person name="Spatafora J.W."/>
            <person name="Yadav J.S."/>
            <person name="Aerts A."/>
            <person name="Benoit I."/>
            <person name="Boyd A."/>
            <person name="Carlson A."/>
            <person name="Copeland A."/>
            <person name="Coutinho P.M."/>
            <person name="de Vries R.P."/>
            <person name="Ferreira P."/>
            <person name="Findley K."/>
            <person name="Foster B."/>
            <person name="Gaskell J."/>
            <person name="Glotzer D."/>
            <person name="Gorecki P."/>
            <person name="Heitman J."/>
            <person name="Hesse C."/>
            <person name="Hori C."/>
            <person name="Igarashi K."/>
            <person name="Jurgens J.A."/>
            <person name="Kallen N."/>
            <person name="Kersten P."/>
            <person name="Kohler A."/>
            <person name="Kuees U."/>
            <person name="Kumar T.K.A."/>
            <person name="Kuo A."/>
            <person name="LaButti K."/>
            <person name="Larrondo L.F."/>
            <person name="Lindquist E."/>
            <person name="Ling A."/>
            <person name="Lombard V."/>
            <person name="Lucas S."/>
            <person name="Lundell T."/>
            <person name="Martin R."/>
            <person name="McLaughlin D.J."/>
            <person name="Morgenstern I."/>
            <person name="Morin E."/>
            <person name="Murat C."/>
            <person name="Nagy L.G."/>
            <person name="Nolan M."/>
            <person name="Ohm R.A."/>
            <person name="Patyshakuliyeva A."/>
            <person name="Rokas A."/>
            <person name="Ruiz-Duenas F.J."/>
            <person name="Sabat G."/>
            <person name="Salamov A."/>
            <person name="Samejima M."/>
            <person name="Schmutz J."/>
            <person name="Slot J.C."/>
            <person name="St John F."/>
            <person name="Stenlid J."/>
            <person name="Sun H."/>
            <person name="Sun S."/>
            <person name="Syed K."/>
            <person name="Tsang A."/>
            <person name="Wiebenga A."/>
            <person name="Young D."/>
            <person name="Pisabarro A."/>
            <person name="Eastwood D.C."/>
            <person name="Martin F."/>
            <person name="Cullen D."/>
            <person name="Grigoriev I.V."/>
            <person name="Hibbett D.S."/>
        </authorList>
    </citation>
    <scope>NUCLEOTIDE SEQUENCE [LARGE SCALE GENOMIC DNA]</scope>
    <source>
        <strain evidence="5 6">DJM-731 SS1</strain>
    </source>
</reference>
<evidence type="ECO:0000313" key="5">
    <source>
        <dbReference type="EMBL" id="EJU05160.1"/>
    </source>
</evidence>
<evidence type="ECO:0000256" key="3">
    <source>
        <dbReference type="ARBA" id="ARBA00023274"/>
    </source>
</evidence>
<dbReference type="Pfam" id="PF16906">
    <property type="entry name" value="Ribosomal_L26"/>
    <property type="match status" value="1"/>
</dbReference>
<keyword evidence="6" id="KW-1185">Reference proteome</keyword>
<dbReference type="Gene3D" id="2.30.30.30">
    <property type="match status" value="1"/>
</dbReference>
<keyword evidence="2 5" id="KW-0689">Ribosomal protein</keyword>
<dbReference type="Proteomes" id="UP000030653">
    <property type="component" value="Unassembled WGS sequence"/>
</dbReference>
<dbReference type="OrthoDB" id="1688503at2759"/>
<dbReference type="InterPro" id="IPR005825">
    <property type="entry name" value="Ribosomal_uL24_CS"/>
</dbReference>
<dbReference type="CDD" id="cd06089">
    <property type="entry name" value="KOW_RPL26"/>
    <property type="match status" value="1"/>
</dbReference>
<dbReference type="InterPro" id="IPR041988">
    <property type="entry name" value="Ribosomal_uL24_KOW"/>
</dbReference>
<accession>M5GA10</accession>
<dbReference type="NCBIfam" id="TIGR01080">
    <property type="entry name" value="rplX_A_E"/>
    <property type="match status" value="1"/>
</dbReference>
<proteinExistence type="inferred from homology"/>
<dbReference type="PANTHER" id="PTHR11143">
    <property type="entry name" value="60S RIBOSOMAL PROTEIN L26 FAMILY MEMBER"/>
    <property type="match status" value="1"/>
</dbReference>
<comment type="similarity">
    <text evidence="1">Belongs to the universal ribosomal protein uL24 family.</text>
</comment>
<dbReference type="GeneID" id="63691831"/>
<dbReference type="SUPFAM" id="SSF50104">
    <property type="entry name" value="Translation proteins SH3-like domain"/>
    <property type="match status" value="1"/>
</dbReference>
<dbReference type="Pfam" id="PF00467">
    <property type="entry name" value="KOW"/>
    <property type="match status" value="1"/>
</dbReference>
<dbReference type="GO" id="GO:0003735">
    <property type="term" value="F:structural constituent of ribosome"/>
    <property type="evidence" value="ECO:0007669"/>
    <property type="project" value="InterPro"/>
</dbReference>
<dbReference type="GO" id="GO:0015934">
    <property type="term" value="C:large ribosomal subunit"/>
    <property type="evidence" value="ECO:0007669"/>
    <property type="project" value="InterPro"/>
</dbReference>
<dbReference type="OMA" id="VRIMRGD"/>
<dbReference type="EMBL" id="JH795856">
    <property type="protein sequence ID" value="EJU05160.1"/>
    <property type="molecule type" value="Genomic_DNA"/>
</dbReference>
<evidence type="ECO:0000256" key="2">
    <source>
        <dbReference type="ARBA" id="ARBA00022980"/>
    </source>
</evidence>
<dbReference type="InterPro" id="IPR008991">
    <property type="entry name" value="Translation_prot_SH3-like_sf"/>
</dbReference>
<dbReference type="PROSITE" id="PS01108">
    <property type="entry name" value="RIBOSOMAL_L24"/>
    <property type="match status" value="1"/>
</dbReference>
<evidence type="ECO:0000256" key="1">
    <source>
        <dbReference type="ARBA" id="ARBA00010618"/>
    </source>
</evidence>